<keyword evidence="3" id="KW-1185">Reference proteome</keyword>
<evidence type="ECO:0000313" key="3">
    <source>
        <dbReference type="Proteomes" id="UP001530377"/>
    </source>
</evidence>
<comment type="caution">
    <text evidence="2">The sequence shown here is derived from an EMBL/GenBank/DDBJ whole genome shotgun (WGS) entry which is preliminary data.</text>
</comment>
<proteinExistence type="predicted"/>
<gene>
    <name evidence="2" type="ORF">ACHAXA_002461</name>
</gene>
<protein>
    <recommendedName>
        <fullName evidence="1">NADP-dependent oxidoreductase domain-containing protein</fullName>
    </recommendedName>
</protein>
<dbReference type="PANTHER" id="PTHR43827:SF8">
    <property type="entry name" value="ALDO_KETO REDUCTASE FAMILY PROTEIN"/>
    <property type="match status" value="1"/>
</dbReference>
<dbReference type="Pfam" id="PF00248">
    <property type="entry name" value="Aldo_ket_red"/>
    <property type="match status" value="1"/>
</dbReference>
<dbReference type="Gene3D" id="3.20.20.100">
    <property type="entry name" value="NADP-dependent oxidoreductase domain"/>
    <property type="match status" value="1"/>
</dbReference>
<dbReference type="SUPFAM" id="SSF51430">
    <property type="entry name" value="NAD(P)-linked oxidoreductase"/>
    <property type="match status" value="1"/>
</dbReference>
<feature type="domain" description="NADP-dependent oxidoreductase" evidence="1">
    <location>
        <begin position="28"/>
        <end position="307"/>
    </location>
</feature>
<reference evidence="2 3" key="1">
    <citation type="submission" date="2024-10" db="EMBL/GenBank/DDBJ databases">
        <title>Updated reference genomes for cyclostephanoid diatoms.</title>
        <authorList>
            <person name="Roberts W.R."/>
            <person name="Alverson A.J."/>
        </authorList>
    </citation>
    <scope>NUCLEOTIDE SEQUENCE [LARGE SCALE GENOMIC DNA]</scope>
    <source>
        <strain evidence="2 3">AJA228-03</strain>
    </source>
</reference>
<evidence type="ECO:0000259" key="1">
    <source>
        <dbReference type="Pfam" id="PF00248"/>
    </source>
</evidence>
<evidence type="ECO:0000313" key="2">
    <source>
        <dbReference type="EMBL" id="KAL3810597.1"/>
    </source>
</evidence>
<dbReference type="PANTHER" id="PTHR43827">
    <property type="entry name" value="2,5-DIKETO-D-GLUCONIC ACID REDUCTASE"/>
    <property type="match status" value="1"/>
</dbReference>
<dbReference type="Proteomes" id="UP001530377">
    <property type="component" value="Unassembled WGS sequence"/>
</dbReference>
<sequence length="424" mass="46860">MPNFTLHNNVTIPMIGLGSASGVRYDHVLGALRHGYRFVDTAQSHSWGYVEEDVGRAVSELNLRYEDASTTTTFYDGDVSAGSVGSGGSGKDYAFVQTKVHPEDLGYDSTWAAIRASLVRLRSSSIDSMLIHKPRCWEGACKRVPEGTWHDSWDALTEAMDDGVVRAIGMCDVDMSLLDELLARRITPHVVQNWFDPFHQDRELRGRIDRHNAMHPDIRILYQGYSSLGTQWHHHRKYPYNPVLNDPTLLSIASKHSATVPQVVIQWATRRGVMVLPASTNSDHQLSNMNSYAFALSDVEMSIIDDMDGNPPPLPGPKVRDVNEVSLRFVNRAGGPVLVYWVPENDDGGGGSDDNRVHVGGMDKMGDVLELTSYDGHAFVFEADDGGGGGGDVVVSGRMLGRHVVDRSLGSEQYHEIEDRSEEL</sequence>
<name>A0ABD3RC59_9STRA</name>
<dbReference type="InterPro" id="IPR020471">
    <property type="entry name" value="AKR"/>
</dbReference>
<organism evidence="2 3">
    <name type="scientific">Cyclostephanos tholiformis</name>
    <dbReference type="NCBI Taxonomy" id="382380"/>
    <lineage>
        <taxon>Eukaryota</taxon>
        <taxon>Sar</taxon>
        <taxon>Stramenopiles</taxon>
        <taxon>Ochrophyta</taxon>
        <taxon>Bacillariophyta</taxon>
        <taxon>Coscinodiscophyceae</taxon>
        <taxon>Thalassiosirophycidae</taxon>
        <taxon>Stephanodiscales</taxon>
        <taxon>Stephanodiscaceae</taxon>
        <taxon>Cyclostephanos</taxon>
    </lineage>
</organism>
<dbReference type="EMBL" id="JALLPB020000317">
    <property type="protein sequence ID" value="KAL3810597.1"/>
    <property type="molecule type" value="Genomic_DNA"/>
</dbReference>
<dbReference type="CDD" id="cd19071">
    <property type="entry name" value="AKR_AKR1-5-like"/>
    <property type="match status" value="1"/>
</dbReference>
<accession>A0ABD3RC59</accession>
<dbReference type="InterPro" id="IPR036812">
    <property type="entry name" value="NAD(P)_OxRdtase_dom_sf"/>
</dbReference>
<dbReference type="InterPro" id="IPR023210">
    <property type="entry name" value="NADP_OxRdtase_dom"/>
</dbReference>
<dbReference type="AlphaFoldDB" id="A0ABD3RC59"/>
<dbReference type="PRINTS" id="PR00069">
    <property type="entry name" value="ALDKETRDTASE"/>
</dbReference>